<dbReference type="HOGENOM" id="CLU_061522_0_0_9"/>
<keyword evidence="1" id="KW-1133">Transmembrane helix</keyword>
<keyword evidence="1" id="KW-0812">Transmembrane</keyword>
<dbReference type="AlphaFoldDB" id="A0A060LY67"/>
<feature type="transmembrane region" description="Helical" evidence="1">
    <location>
        <begin position="146"/>
        <end position="166"/>
    </location>
</feature>
<dbReference type="Proteomes" id="UP000027142">
    <property type="component" value="Chromosome"/>
</dbReference>
<proteinExistence type="predicted"/>
<feature type="transmembrane region" description="Helical" evidence="1">
    <location>
        <begin position="6"/>
        <end position="27"/>
    </location>
</feature>
<sequence>MWKYHVLICSLFMMVGAFIGFSLPMYISGVTITPLDLVIALIVAVISIPIHVLIHEAGHLLFGKLSGYRFLSFRLFSYMWVMDGERIRFKRLTTPGIIGQCLMIPPPFKEGEAFPYRLYLAGGVLLNVLVSIGVVGLSLIFNIQSLSILIAATLGAFIACLNLIPISISDGATLKKCIKNHDMRWLLYVQLRVNAEMTQGKRYAELDPRFLNRPMSIDHDDPFQWFIKFLTYYIELDKGAYETAWIQLKDMWDQLDTKHFYHPSLKKEWLFYRLMTNQLDQLNVEQSFLTGKQLIDRRLQAWYQWKVEKNAKGALATCEKALQETIYHTNKGHFKVEAQFINELKADIAHTSQIG</sequence>
<dbReference type="eggNOG" id="COG1994">
    <property type="taxonomic scope" value="Bacteria"/>
</dbReference>
<feature type="transmembrane region" description="Helical" evidence="1">
    <location>
        <begin position="118"/>
        <end position="140"/>
    </location>
</feature>
<evidence type="ECO:0008006" key="4">
    <source>
        <dbReference type="Google" id="ProtNLM"/>
    </source>
</evidence>
<dbReference type="KEGG" id="ble:BleG1_3644"/>
<accession>A0A060LY67</accession>
<dbReference type="EMBL" id="CP003923">
    <property type="protein sequence ID" value="AIC96191.1"/>
    <property type="molecule type" value="Genomic_DNA"/>
</dbReference>
<gene>
    <name evidence="2" type="ORF">BleG1_3644</name>
</gene>
<evidence type="ECO:0000313" key="2">
    <source>
        <dbReference type="EMBL" id="AIC96191.1"/>
    </source>
</evidence>
<dbReference type="STRING" id="1246626.BleG1_3644"/>
<feature type="transmembrane region" description="Helical" evidence="1">
    <location>
        <begin position="34"/>
        <end position="54"/>
    </location>
</feature>
<evidence type="ECO:0000313" key="3">
    <source>
        <dbReference type="Proteomes" id="UP000027142"/>
    </source>
</evidence>
<evidence type="ECO:0000256" key="1">
    <source>
        <dbReference type="SAM" id="Phobius"/>
    </source>
</evidence>
<reference evidence="2 3" key="1">
    <citation type="journal article" date="2014" name="Gene">
        <title>A comparative genomic analysis of the alkalitolerant soil bacterium Bacillus lehensis G1.</title>
        <authorList>
            <person name="Noor Y.M."/>
            <person name="Samsulrizal N.H."/>
            <person name="Jema'on N.A."/>
            <person name="Low K.O."/>
            <person name="Ramli A.N."/>
            <person name="Alias N.I."/>
            <person name="Damis S.I."/>
            <person name="Fuzi S.F."/>
            <person name="Isa M.N."/>
            <person name="Murad A.M."/>
            <person name="Raih M.F."/>
            <person name="Bakar F.D."/>
            <person name="Najimudin N."/>
            <person name="Mahadi N.M."/>
            <person name="Illias R.M."/>
        </authorList>
    </citation>
    <scope>NUCLEOTIDE SEQUENCE [LARGE SCALE GENOMIC DNA]</scope>
    <source>
        <strain evidence="2 3">G1</strain>
    </source>
</reference>
<keyword evidence="3" id="KW-1185">Reference proteome</keyword>
<name>A0A060LY67_9BACI</name>
<organism evidence="2 3">
    <name type="scientific">Shouchella lehensis G1</name>
    <dbReference type="NCBI Taxonomy" id="1246626"/>
    <lineage>
        <taxon>Bacteria</taxon>
        <taxon>Bacillati</taxon>
        <taxon>Bacillota</taxon>
        <taxon>Bacilli</taxon>
        <taxon>Bacillales</taxon>
        <taxon>Bacillaceae</taxon>
        <taxon>Shouchella</taxon>
    </lineage>
</organism>
<dbReference type="PATRIC" id="fig|1246626.3.peg.3635"/>
<protein>
    <recommendedName>
        <fullName evidence="4">Peptidase M50</fullName>
    </recommendedName>
</protein>
<keyword evidence="1" id="KW-0472">Membrane</keyword>